<name>A0A6S7B9B7_9BURK</name>
<dbReference type="PANTHER" id="PTHR43569:SF2">
    <property type="entry name" value="AMIDOHYDROLASE-RELATED DOMAIN-CONTAINING PROTEIN"/>
    <property type="match status" value="1"/>
</dbReference>
<evidence type="ECO:0000313" key="3">
    <source>
        <dbReference type="EMBL" id="CAB3792480.1"/>
    </source>
</evidence>
<keyword evidence="4" id="KW-1185">Reference proteome</keyword>
<dbReference type="Pfam" id="PF04909">
    <property type="entry name" value="Amidohydro_2"/>
    <property type="match status" value="1"/>
</dbReference>
<dbReference type="EMBL" id="CADIKM010000015">
    <property type="protein sequence ID" value="CAB3792480.1"/>
    <property type="molecule type" value="Genomic_DNA"/>
</dbReference>
<reference evidence="3 4" key="1">
    <citation type="submission" date="2020-04" db="EMBL/GenBank/DDBJ databases">
        <authorList>
            <person name="De Canck E."/>
        </authorList>
    </citation>
    <scope>NUCLEOTIDE SEQUENCE [LARGE SCALE GENOMIC DNA]</scope>
    <source>
        <strain evidence="3 4">LMG 28138</strain>
    </source>
</reference>
<protein>
    <recommendedName>
        <fullName evidence="2">Amidohydrolase-related domain-containing protein</fullName>
    </recommendedName>
</protein>
<evidence type="ECO:0000256" key="1">
    <source>
        <dbReference type="ARBA" id="ARBA00038310"/>
    </source>
</evidence>
<dbReference type="SUPFAM" id="SSF51556">
    <property type="entry name" value="Metallo-dependent hydrolases"/>
    <property type="match status" value="1"/>
</dbReference>
<gene>
    <name evidence="3" type="ORF">LMG28138_03357</name>
</gene>
<sequence>MKILDTHLHLLYPESLNYPWTQGAPELAVAAHIEDFAVLAKPANIVEALMMEVDVDASQIEAEIDLIGEIVARADNNVIGMIAGCRPEHSTAEFAAFVDRLASRPHVKGLRRILHQAPDSLSQNDIFSENLNLLAARGYTFDLCVLATQLMNVGLPLAQRCPDLTFVLDHCGVPDIKGGALAPWRDSMRAIAELPNVNCKVSGIVAYAAQGWQVDDLRPYFEHVVECFGWDRLVWGSDWPVCRLGGDLGAWVAATSKLLEGCDASQQSAMLYDNARRIYRLD</sequence>
<comment type="similarity">
    <text evidence="1">Belongs to the metallo-dependent hydrolases superfamily.</text>
</comment>
<dbReference type="PANTHER" id="PTHR43569">
    <property type="entry name" value="AMIDOHYDROLASE"/>
    <property type="match status" value="1"/>
</dbReference>
<dbReference type="Gene3D" id="3.20.20.140">
    <property type="entry name" value="Metal-dependent hydrolases"/>
    <property type="match status" value="1"/>
</dbReference>
<dbReference type="InterPro" id="IPR032466">
    <property type="entry name" value="Metal_Hydrolase"/>
</dbReference>
<dbReference type="InterPro" id="IPR006680">
    <property type="entry name" value="Amidohydro-rel"/>
</dbReference>
<dbReference type="Proteomes" id="UP000494115">
    <property type="component" value="Unassembled WGS sequence"/>
</dbReference>
<dbReference type="GO" id="GO:0016787">
    <property type="term" value="F:hydrolase activity"/>
    <property type="evidence" value="ECO:0007669"/>
    <property type="project" value="InterPro"/>
</dbReference>
<organism evidence="3 4">
    <name type="scientific">Pararobbsia alpina</name>
    <dbReference type="NCBI Taxonomy" id="621374"/>
    <lineage>
        <taxon>Bacteria</taxon>
        <taxon>Pseudomonadati</taxon>
        <taxon>Pseudomonadota</taxon>
        <taxon>Betaproteobacteria</taxon>
        <taxon>Burkholderiales</taxon>
        <taxon>Burkholderiaceae</taxon>
        <taxon>Pararobbsia</taxon>
    </lineage>
</organism>
<dbReference type="AlphaFoldDB" id="A0A6S7B9B7"/>
<dbReference type="RefSeq" id="WP_175105879.1">
    <property type="nucleotide sequence ID" value="NZ_CADIKM010000015.1"/>
</dbReference>
<evidence type="ECO:0000313" key="4">
    <source>
        <dbReference type="Proteomes" id="UP000494115"/>
    </source>
</evidence>
<feature type="domain" description="Amidohydrolase-related" evidence="2">
    <location>
        <begin position="5"/>
        <end position="281"/>
    </location>
</feature>
<accession>A0A6S7B9B7</accession>
<proteinExistence type="inferred from homology"/>
<evidence type="ECO:0000259" key="2">
    <source>
        <dbReference type="Pfam" id="PF04909"/>
    </source>
</evidence>
<dbReference type="InterPro" id="IPR052350">
    <property type="entry name" value="Metallo-dep_Lactonases"/>
</dbReference>